<keyword evidence="2" id="KW-1185">Reference proteome</keyword>
<dbReference type="EMBL" id="JAJLJH010000004">
    <property type="protein sequence ID" value="MCK9687273.1"/>
    <property type="molecule type" value="Genomic_DNA"/>
</dbReference>
<protein>
    <submittedName>
        <fullName evidence="1">Uncharacterized protein</fullName>
    </submittedName>
</protein>
<dbReference type="AlphaFoldDB" id="A0A9X2C022"/>
<sequence>MAIWQLRTAPADKFAPLAPTEAQAMSGTFEARGKPLQWKKRQKVSVFQEPKKKAALPRADVSLLMSGALVLNQKAHDALGPFLQEFGQLLELDVGGSTEYFYNVTNVVDCIDPERSEKRSTGVIVKEAFREGATPTEPSIFKDPRTVGTRMYVNLAAKERLDSLASSAGLTGLEFVELGEH</sequence>
<accession>A0A9X2C022</accession>
<dbReference type="Proteomes" id="UP001139353">
    <property type="component" value="Unassembled WGS sequence"/>
</dbReference>
<gene>
    <name evidence="1" type="ORF">LPC04_16325</name>
</gene>
<proteinExistence type="predicted"/>
<evidence type="ECO:0000313" key="1">
    <source>
        <dbReference type="EMBL" id="MCK9687273.1"/>
    </source>
</evidence>
<dbReference type="RefSeq" id="WP_275683312.1">
    <property type="nucleotide sequence ID" value="NZ_JAJLJH010000004.1"/>
</dbReference>
<organism evidence="1 2">
    <name type="scientific">Scleromatobacter humisilvae</name>
    <dbReference type="NCBI Taxonomy" id="2897159"/>
    <lineage>
        <taxon>Bacteria</taxon>
        <taxon>Pseudomonadati</taxon>
        <taxon>Pseudomonadota</taxon>
        <taxon>Betaproteobacteria</taxon>
        <taxon>Burkholderiales</taxon>
        <taxon>Sphaerotilaceae</taxon>
        <taxon>Scleromatobacter</taxon>
    </lineage>
</organism>
<evidence type="ECO:0000313" key="2">
    <source>
        <dbReference type="Proteomes" id="UP001139353"/>
    </source>
</evidence>
<reference evidence="1" key="1">
    <citation type="submission" date="2021-11" db="EMBL/GenBank/DDBJ databases">
        <title>BS-T2-15 a new species belonging to the Comamonadaceae family isolated from the soil of a French oak forest.</title>
        <authorList>
            <person name="Mieszkin S."/>
            <person name="Alain K."/>
        </authorList>
    </citation>
    <scope>NUCLEOTIDE SEQUENCE</scope>
    <source>
        <strain evidence="1">BS-T2-15</strain>
    </source>
</reference>
<comment type="caution">
    <text evidence="1">The sequence shown here is derived from an EMBL/GenBank/DDBJ whole genome shotgun (WGS) entry which is preliminary data.</text>
</comment>
<name>A0A9X2C022_9BURK</name>